<dbReference type="GO" id="GO:0005886">
    <property type="term" value="C:plasma membrane"/>
    <property type="evidence" value="ECO:0007669"/>
    <property type="project" value="TreeGrafter"/>
</dbReference>
<dbReference type="InterPro" id="IPR036737">
    <property type="entry name" value="OmpA-like_sf"/>
</dbReference>
<organism evidence="2 3">
    <name type="scientific">Pseudomonas fluorescens</name>
    <dbReference type="NCBI Taxonomy" id="294"/>
    <lineage>
        <taxon>Bacteria</taxon>
        <taxon>Pseudomonadati</taxon>
        <taxon>Pseudomonadota</taxon>
        <taxon>Gammaproteobacteria</taxon>
        <taxon>Pseudomonadales</taxon>
        <taxon>Pseudomonadaceae</taxon>
        <taxon>Pseudomonas</taxon>
    </lineage>
</organism>
<sequence>MPYSKALRFRQMKPHMPKGLIRAIGALLTALALYSLLGFLILPGIALRVANQQLATSATTPATIQRIELNPFSLEVTLWGLIIGEPGKEQVGFERLYANLQIDSLWTKALHLSDIELDKPKTEILFGKDGKLNLLGLFKIPASEPTPADPNAKPFPLRVERIKLADGAVHFKDERPSEAIEFLYDKLDFELNNLSTLPEDSADMTLVAIGPNGGQIDWTGNFSLIPIASEGKLKVTDGQMKAFWPYVRDALPLVLENGVLNLSTDYKLNLSKETELLLSNVAVSVAPFAINAPDGRPLAKLARLDITDTTVDLAKQQVVVGKIRSQKLETWAALEADGQLDWQKLFASQPSKEAAKAKAEPVSTPAAADSPKAPAAPSKPWQVLLKDVQLRDYQVHLADRKAQPAVTLDLNPLNLDLQNFDSLNGSPFTLKLDTGVGKQGKITAEGEVNLAPVSARLNVQTKDIDLRVAQSYITPFIRLELRSGMLGSDLAVNLKSTEPLALSVTGRAQINQLHTLDTLKTRDFLKWQQVVVEGLNYQHGDSLSIDKVNLFQPYVRFMINDDRTTNVDDLLIPQPPDSGAKTAAAKPASKDKPLGIHIGGIAINDGSANFADFSLTPNFATAVQQLNGQIGTIDSRQAKPATVDIKGKVDRYAPVTIKGSVNPFDPMASLDIATSFKRVELTTLTPYSGKFAGYRIRKGRLNLDLHYLITKGQLKAENKVVVEQLQLGEKVDSPDAVSLPLKLAIALLKDVDGKISIELPVTGDLNNPQFSVMPIVWQTLRNLIVKAAAAPFKMIGGLVSGGGSEDLGTVSFAPGSSDLSKDAEGSLVKLSNALKERPALRLEIEGTAAASSDGPPIAEQRLEREYQYNYYKMLQRRGDKVPAQASLLQVPEGEKGPLLEGIYRTRLKTQPPAEWKDLGKEERTAKMRADVIKFWSTSDVLLRQLGQDRASSIKDYLVDKGQLADDRVYFIDASLGEAESDGRVVTPLHLDAE</sequence>
<dbReference type="InterPro" id="IPR008023">
    <property type="entry name" value="DUF748"/>
</dbReference>
<gene>
    <name evidence="2" type="ORF">PS704_02408</name>
</gene>
<dbReference type="PANTHER" id="PTHR30441:SF8">
    <property type="entry name" value="DUF748 DOMAIN-CONTAINING PROTEIN"/>
    <property type="match status" value="1"/>
</dbReference>
<dbReference type="Proteomes" id="UP000326557">
    <property type="component" value="Unassembled WGS sequence"/>
</dbReference>
<feature type="compositionally biased region" description="Low complexity" evidence="1">
    <location>
        <begin position="365"/>
        <end position="378"/>
    </location>
</feature>
<dbReference type="InterPro" id="IPR052894">
    <property type="entry name" value="AsmA-related"/>
</dbReference>
<accession>A0A5E7C0I1</accession>
<dbReference type="EMBL" id="CABVHP010000006">
    <property type="protein sequence ID" value="VVN97946.1"/>
    <property type="molecule type" value="Genomic_DNA"/>
</dbReference>
<protein>
    <recommendedName>
        <fullName evidence="4">DUF748 domain-containing protein</fullName>
    </recommendedName>
</protein>
<evidence type="ECO:0008006" key="4">
    <source>
        <dbReference type="Google" id="ProtNLM"/>
    </source>
</evidence>
<proteinExistence type="predicted"/>
<evidence type="ECO:0000313" key="3">
    <source>
        <dbReference type="Proteomes" id="UP000326557"/>
    </source>
</evidence>
<evidence type="ECO:0000256" key="1">
    <source>
        <dbReference type="SAM" id="MobiDB-lite"/>
    </source>
</evidence>
<name>A0A5E7C0I1_PSEFL</name>
<dbReference type="Gene3D" id="3.30.1330.60">
    <property type="entry name" value="OmpA-like domain"/>
    <property type="match status" value="1"/>
</dbReference>
<dbReference type="GO" id="GO:0090313">
    <property type="term" value="P:regulation of protein targeting to membrane"/>
    <property type="evidence" value="ECO:0007669"/>
    <property type="project" value="TreeGrafter"/>
</dbReference>
<reference evidence="2 3" key="1">
    <citation type="submission" date="2019-09" db="EMBL/GenBank/DDBJ databases">
        <authorList>
            <person name="Chandra G."/>
            <person name="Truman W A."/>
        </authorList>
    </citation>
    <scope>NUCLEOTIDE SEQUENCE [LARGE SCALE GENOMIC DNA]</scope>
    <source>
        <strain evidence="2">PS704</strain>
    </source>
</reference>
<dbReference type="Pfam" id="PF05359">
    <property type="entry name" value="DUF748"/>
    <property type="match status" value="2"/>
</dbReference>
<dbReference type="AlphaFoldDB" id="A0A5E7C0I1"/>
<evidence type="ECO:0000313" key="2">
    <source>
        <dbReference type="EMBL" id="VVN97946.1"/>
    </source>
</evidence>
<feature type="region of interest" description="Disordered" evidence="1">
    <location>
        <begin position="353"/>
        <end position="378"/>
    </location>
</feature>
<dbReference type="PANTHER" id="PTHR30441">
    <property type="entry name" value="DUF748 DOMAIN-CONTAINING PROTEIN"/>
    <property type="match status" value="1"/>
</dbReference>